<dbReference type="GO" id="GO:0006302">
    <property type="term" value="P:double-strand break repair"/>
    <property type="evidence" value="ECO:0007669"/>
    <property type="project" value="InterPro"/>
</dbReference>
<dbReference type="InterPro" id="IPR027417">
    <property type="entry name" value="P-loop_NTPase"/>
</dbReference>
<evidence type="ECO:0000313" key="2">
    <source>
        <dbReference type="EMBL" id="KAA6338072.1"/>
    </source>
</evidence>
<dbReference type="Gene3D" id="3.40.50.300">
    <property type="entry name" value="P-loop containing nucleotide triphosphate hydrolases"/>
    <property type="match status" value="2"/>
</dbReference>
<name>A0A5J4RX78_9ZZZZ</name>
<keyword evidence="1" id="KW-0175">Coiled coil</keyword>
<feature type="coiled-coil region" evidence="1">
    <location>
        <begin position="388"/>
        <end position="422"/>
    </location>
</feature>
<dbReference type="AlphaFoldDB" id="A0A5J4RX78"/>
<dbReference type="PANTHER" id="PTHR32114:SF2">
    <property type="entry name" value="ABC TRANSPORTER ABCH.3"/>
    <property type="match status" value="1"/>
</dbReference>
<gene>
    <name evidence="2" type="ORF">EZS27_013886</name>
</gene>
<dbReference type="PANTHER" id="PTHR32114">
    <property type="entry name" value="ABC TRANSPORTER ABCH.3"/>
    <property type="match status" value="1"/>
</dbReference>
<accession>A0A5J4RX78</accession>
<reference evidence="2" key="1">
    <citation type="submission" date="2019-03" db="EMBL/GenBank/DDBJ databases">
        <title>Single cell metagenomics reveals metabolic interactions within the superorganism composed of flagellate Streblomastix strix and complex community of Bacteroidetes bacteria on its surface.</title>
        <authorList>
            <person name="Treitli S.C."/>
            <person name="Kolisko M."/>
            <person name="Husnik F."/>
            <person name="Keeling P."/>
            <person name="Hampl V."/>
        </authorList>
    </citation>
    <scope>NUCLEOTIDE SEQUENCE</scope>
    <source>
        <strain evidence="2">STM</strain>
    </source>
</reference>
<evidence type="ECO:0000256" key="1">
    <source>
        <dbReference type="SAM" id="Coils"/>
    </source>
</evidence>
<dbReference type="EMBL" id="SNRY01000645">
    <property type="protein sequence ID" value="KAA6338072.1"/>
    <property type="molecule type" value="Genomic_DNA"/>
</dbReference>
<feature type="coiled-coil region" evidence="1">
    <location>
        <begin position="209"/>
        <end position="254"/>
    </location>
</feature>
<dbReference type="SUPFAM" id="SSF52540">
    <property type="entry name" value="P-loop containing nucleoside triphosphate hydrolases"/>
    <property type="match status" value="2"/>
</dbReference>
<protein>
    <submittedName>
        <fullName evidence="2">Nuclease SbcCD subunit C</fullName>
    </submittedName>
</protein>
<dbReference type="Pfam" id="PF13558">
    <property type="entry name" value="SbcC_Walker_B"/>
    <property type="match status" value="1"/>
</dbReference>
<feature type="coiled-coil region" evidence="1">
    <location>
        <begin position="450"/>
        <end position="494"/>
    </location>
</feature>
<dbReference type="Pfam" id="PF13555">
    <property type="entry name" value="AAA_29"/>
    <property type="match status" value="1"/>
</dbReference>
<comment type="caution">
    <text evidence="2">The sequence shown here is derived from an EMBL/GenBank/DDBJ whole genome shotgun (WGS) entry which is preliminary data.</text>
</comment>
<proteinExistence type="predicted"/>
<sequence>MKILVIRGKNLASLEGEFEINFTTEPLKSAGIYAITGSTGSGKSTLLDALCLALFDDMPRTNQAGENVAIPDINNKTINQKDSRNILRKGTGEGYAEVEFMSLAGERFRSTWLVKRAKGKANGSLQNSEMRLANLSANVEIQGKKIELLTHITGLIGFSFGQFTRAVLLTQGDFATFLKAKQSEKAELLEKLTGTTIYSRISIAIYEKSKKAEQDLSLLEERIKNIEVLSEEQTEQLKEEKKAIDEKITNLKKTIALLVEKINWIKQDILLRHELAESQKQLADSQKKMDEAKPRYQYIRQIESVQEIRDSFRTLQQSKKQWEESESNLSKNENDQQANASLLEQAKQALSACEKEQKDVDDLFAKMEPEILKARELDVQLKSAATNDTEAQKEVETAKLSKEKLEKNLASLLKEKSSVQTNIDELNRWFEQFKTFAEIAPHTDLLVSLLNDAQIAIEQLENKRQLIEKEQSLLEKDNKKLEILRQETDRLNKELPTEITALREKLQEGVPCPVCGSIHHPLQRNNESSRLKEEELIKAKQTNFEQINALVENVEKEKNHIIQLTALTETYTKQAAEALAKTDEYLFVWSSWKELFKQGALQKRLKEQSEKWNKNTNTLTLLKRTGDNLDINILNEQKNLQEANQIFEIQKQKQIQTETILTRFFEERKKLLNGKSADETARYQVNKKLEIAKKLKLLTDKKNNHISIDESFNGRIEQIKSEIIQLKSQISQQETSVNNWMAIQNGMTYKYLSELLSQSNDWLVTEKHFLDKLKESETIDKATVTEREKNLTVHCQANIKPKDENETQPFLEAEQESQNNLLEQKNTRSKEIELLLSSHAKGMEKIKSLEKEFTEKRELSANWKKLNDLLGSAIGTKFKEIAQGYTLDALLVYSNKHLEQLSDRYALQRIPNALALQVIDRDMLNEVRTVYSLSGGESFLVSLALALGLSSLSSNRMKVESLFIDEGFGSLDKDTLQIAMNALERLQNQGRKIGIISHVPEIMERIRTQVKVVKSANGRSKIEIASA</sequence>
<dbReference type="GO" id="GO:0016887">
    <property type="term" value="F:ATP hydrolysis activity"/>
    <property type="evidence" value="ECO:0007669"/>
    <property type="project" value="InterPro"/>
</dbReference>
<organism evidence="2">
    <name type="scientific">termite gut metagenome</name>
    <dbReference type="NCBI Taxonomy" id="433724"/>
    <lineage>
        <taxon>unclassified sequences</taxon>
        <taxon>metagenomes</taxon>
        <taxon>organismal metagenomes</taxon>
    </lineage>
</organism>